<proteinExistence type="predicted"/>
<name>A0A6J7PZJ6_9ZZZZ</name>
<gene>
    <name evidence="2" type="ORF">UFOPK4061_00760</name>
</gene>
<organism evidence="2">
    <name type="scientific">freshwater metagenome</name>
    <dbReference type="NCBI Taxonomy" id="449393"/>
    <lineage>
        <taxon>unclassified sequences</taxon>
        <taxon>metagenomes</taxon>
        <taxon>ecological metagenomes</taxon>
    </lineage>
</organism>
<sequence>MRSPSRPISSLLGAALLASALVAPALVALPAQAAERSGREVTTYLTIEGRRVVSIDVEGSDTAVSTAGDATFTNGSVALTEGGQPVGAFATKASVVIPDNGGRERRDTTVEVSMPTGALFAQQIQDDPTGRPPDGASEMVVLGGTGAFRNARGVVSISPFGTQGLKLIWKLAPNIGIDPESATTIAFERIVDVDVSGQASNERNALTQDGSQGTLRMPGRDGRFTCGDTRLAQSMPGGIGLDSWLCRYDLPLGSVLVASFSQYRGGTQPPTTFTAMVLGGTGAYAGARGESVADYTSATAADVTLRLLKATGQPPVPVKFNQTRTYKTFGVLTFADESLIYAGATASQFARGTKRSVGTSQSLYATSLNLPPAAEYFRSFGVVSFDLKGGTIRAVAYDEGPDPSIEKTRTLVVTGGTGSYLGATGTIGLIPGKGTSERMVVRLAQ</sequence>
<evidence type="ECO:0000256" key="1">
    <source>
        <dbReference type="SAM" id="MobiDB-lite"/>
    </source>
</evidence>
<evidence type="ECO:0000313" key="2">
    <source>
        <dbReference type="EMBL" id="CAB5008723.1"/>
    </source>
</evidence>
<protein>
    <submittedName>
        <fullName evidence="2">Unannotated protein</fullName>
    </submittedName>
</protein>
<dbReference type="EMBL" id="CAFBPD010000119">
    <property type="protein sequence ID" value="CAB5008723.1"/>
    <property type="molecule type" value="Genomic_DNA"/>
</dbReference>
<reference evidence="2" key="1">
    <citation type="submission" date="2020-05" db="EMBL/GenBank/DDBJ databases">
        <authorList>
            <person name="Chiriac C."/>
            <person name="Salcher M."/>
            <person name="Ghai R."/>
            <person name="Kavagutti S V."/>
        </authorList>
    </citation>
    <scope>NUCLEOTIDE SEQUENCE</scope>
</reference>
<dbReference type="AlphaFoldDB" id="A0A6J7PZJ6"/>
<feature type="compositionally biased region" description="Polar residues" evidence="1">
    <location>
        <begin position="201"/>
        <end position="214"/>
    </location>
</feature>
<accession>A0A6J7PZJ6</accession>
<feature type="region of interest" description="Disordered" evidence="1">
    <location>
        <begin position="201"/>
        <end position="220"/>
    </location>
</feature>